<reference evidence="4 5" key="1">
    <citation type="submission" date="2018-11" db="EMBL/GenBank/DDBJ databases">
        <authorList>
            <consortium name="Pathogen Informatics"/>
        </authorList>
    </citation>
    <scope>NUCLEOTIDE SEQUENCE [LARGE SCALE GENOMIC DNA]</scope>
</reference>
<dbReference type="PANTHER" id="PTHR45720">
    <property type="entry name" value="CHLORIDE CHANNEL PROTEIN 2"/>
    <property type="match status" value="1"/>
</dbReference>
<dbReference type="GO" id="GO:0005247">
    <property type="term" value="F:voltage-gated chloride channel activity"/>
    <property type="evidence" value="ECO:0007669"/>
    <property type="project" value="TreeGrafter"/>
</dbReference>
<dbReference type="AlphaFoldDB" id="A0A3P7EEE0"/>
<dbReference type="InterPro" id="IPR046342">
    <property type="entry name" value="CBS_dom_sf"/>
</dbReference>
<dbReference type="OrthoDB" id="4564at2759"/>
<keyword evidence="1" id="KW-0813">Transport</keyword>
<dbReference type="InParanoid" id="A0A3P7EEE0"/>
<organism evidence="4 5">
    <name type="scientific">Wuchereria bancrofti</name>
    <dbReference type="NCBI Taxonomy" id="6293"/>
    <lineage>
        <taxon>Eukaryota</taxon>
        <taxon>Metazoa</taxon>
        <taxon>Ecdysozoa</taxon>
        <taxon>Nematoda</taxon>
        <taxon>Chromadorea</taxon>
        <taxon>Rhabditida</taxon>
        <taxon>Spirurina</taxon>
        <taxon>Spiruromorpha</taxon>
        <taxon>Filarioidea</taxon>
        <taxon>Onchocercidae</taxon>
        <taxon>Wuchereria</taxon>
    </lineage>
</organism>
<protein>
    <recommendedName>
        <fullName evidence="6">CBS domain-containing protein</fullName>
    </recommendedName>
</protein>
<dbReference type="GO" id="GO:0005886">
    <property type="term" value="C:plasma membrane"/>
    <property type="evidence" value="ECO:0007669"/>
    <property type="project" value="TreeGrafter"/>
</dbReference>
<evidence type="ECO:0000256" key="3">
    <source>
        <dbReference type="ARBA" id="ARBA00023214"/>
    </source>
</evidence>
<evidence type="ECO:0000256" key="2">
    <source>
        <dbReference type="ARBA" id="ARBA00023065"/>
    </source>
</evidence>
<dbReference type="Proteomes" id="UP000270924">
    <property type="component" value="Unassembled WGS sequence"/>
</dbReference>
<evidence type="ECO:0008006" key="6">
    <source>
        <dbReference type="Google" id="ProtNLM"/>
    </source>
</evidence>
<proteinExistence type="predicted"/>
<accession>A0A3P7EEE0</accession>
<evidence type="ECO:0000256" key="1">
    <source>
        <dbReference type="ARBA" id="ARBA00022448"/>
    </source>
</evidence>
<keyword evidence="2" id="KW-0406">Ion transport</keyword>
<keyword evidence="5" id="KW-1185">Reference proteome</keyword>
<dbReference type="PANTHER" id="PTHR45720:SF5">
    <property type="entry name" value="CHLORIDE CHANNEL PROTEIN"/>
    <property type="match status" value="1"/>
</dbReference>
<dbReference type="EMBL" id="UYWW01006594">
    <property type="protein sequence ID" value="VDM14824.1"/>
    <property type="molecule type" value="Genomic_DNA"/>
</dbReference>
<name>A0A3P7EEE0_WUCBA</name>
<evidence type="ECO:0000313" key="5">
    <source>
        <dbReference type="Proteomes" id="UP000270924"/>
    </source>
</evidence>
<dbReference type="Gene3D" id="3.10.580.10">
    <property type="entry name" value="CBS-domain"/>
    <property type="match status" value="1"/>
</dbReference>
<dbReference type="InterPro" id="IPR050970">
    <property type="entry name" value="Cl_channel_volt-gated"/>
</dbReference>
<dbReference type="SUPFAM" id="SSF54631">
    <property type="entry name" value="CBS-domain pair"/>
    <property type="match status" value="1"/>
</dbReference>
<sequence length="139" mass="15462">MRLSFQIDKVTNLSVRQRAYILHHPINLDEIAIDPAPFQLVLGTSLYRVHTLFSLLGLNHAYITNRGKLMGVISIKELRNALANIYSRGAIPTYSVRKSTVTSPHKLLLDNGTIERMATTVATQTLSEDQIISGVNSEC</sequence>
<evidence type="ECO:0000313" key="4">
    <source>
        <dbReference type="EMBL" id="VDM14824.1"/>
    </source>
</evidence>
<gene>
    <name evidence="4" type="ORF">WBA_LOCUS8210</name>
</gene>
<keyword evidence="3" id="KW-0868">Chloride</keyword>